<dbReference type="AlphaFoldDB" id="A0A0A9FEJ2"/>
<evidence type="ECO:0000313" key="1">
    <source>
        <dbReference type="EMBL" id="JAE06663.1"/>
    </source>
</evidence>
<reference evidence="1" key="1">
    <citation type="submission" date="2014-09" db="EMBL/GenBank/DDBJ databases">
        <authorList>
            <person name="Magalhaes I.L.F."/>
            <person name="Oliveira U."/>
            <person name="Santos F.R."/>
            <person name="Vidigal T.H.D.A."/>
            <person name="Brescovit A.D."/>
            <person name="Santos A.J."/>
        </authorList>
    </citation>
    <scope>NUCLEOTIDE SEQUENCE</scope>
    <source>
        <tissue evidence="1">Shoot tissue taken approximately 20 cm above the soil surface</tissue>
    </source>
</reference>
<sequence>MLVSYHSLILTISDISDSFGTILNIFCLVDVWRNCITQFHRMLNLGCVKIQVARHI</sequence>
<reference evidence="1" key="2">
    <citation type="journal article" date="2015" name="Data Brief">
        <title>Shoot transcriptome of the giant reed, Arundo donax.</title>
        <authorList>
            <person name="Barrero R.A."/>
            <person name="Guerrero F.D."/>
            <person name="Moolhuijzen P."/>
            <person name="Goolsby J.A."/>
            <person name="Tidwell J."/>
            <person name="Bellgard S.E."/>
            <person name="Bellgard M.I."/>
        </authorList>
    </citation>
    <scope>NUCLEOTIDE SEQUENCE</scope>
    <source>
        <tissue evidence="1">Shoot tissue taken approximately 20 cm above the soil surface</tissue>
    </source>
</reference>
<accession>A0A0A9FEJ2</accession>
<name>A0A0A9FEJ2_ARUDO</name>
<protein>
    <submittedName>
        <fullName evidence="1">Uncharacterized protein</fullName>
    </submittedName>
</protein>
<proteinExistence type="predicted"/>
<organism evidence="1">
    <name type="scientific">Arundo donax</name>
    <name type="common">Giant reed</name>
    <name type="synonym">Donax arundinaceus</name>
    <dbReference type="NCBI Taxonomy" id="35708"/>
    <lineage>
        <taxon>Eukaryota</taxon>
        <taxon>Viridiplantae</taxon>
        <taxon>Streptophyta</taxon>
        <taxon>Embryophyta</taxon>
        <taxon>Tracheophyta</taxon>
        <taxon>Spermatophyta</taxon>
        <taxon>Magnoliopsida</taxon>
        <taxon>Liliopsida</taxon>
        <taxon>Poales</taxon>
        <taxon>Poaceae</taxon>
        <taxon>PACMAD clade</taxon>
        <taxon>Arundinoideae</taxon>
        <taxon>Arundineae</taxon>
        <taxon>Arundo</taxon>
    </lineage>
</organism>
<dbReference type="EMBL" id="GBRH01191233">
    <property type="protein sequence ID" value="JAE06663.1"/>
    <property type="molecule type" value="Transcribed_RNA"/>
</dbReference>